<dbReference type="InterPro" id="IPR056090">
    <property type="entry name" value="DUF7673"/>
</dbReference>
<dbReference type="Proteomes" id="UP000184533">
    <property type="component" value="Unassembled WGS sequence"/>
</dbReference>
<feature type="domain" description="DUF7673" evidence="1">
    <location>
        <begin position="6"/>
        <end position="89"/>
    </location>
</feature>
<dbReference type="EMBL" id="LAJF01000068">
    <property type="protein sequence ID" value="KKB84646.1"/>
    <property type="molecule type" value="Genomic_DNA"/>
</dbReference>
<dbReference type="Proteomes" id="UP000033608">
    <property type="component" value="Unassembled WGS sequence"/>
</dbReference>
<organism evidence="2 4">
    <name type="scientific">Devosia limi DSM 17137</name>
    <dbReference type="NCBI Taxonomy" id="1121477"/>
    <lineage>
        <taxon>Bacteria</taxon>
        <taxon>Pseudomonadati</taxon>
        <taxon>Pseudomonadota</taxon>
        <taxon>Alphaproteobacteria</taxon>
        <taxon>Hyphomicrobiales</taxon>
        <taxon>Devosiaceae</taxon>
        <taxon>Devosia</taxon>
    </lineage>
</organism>
<keyword evidence="4" id="KW-1185">Reference proteome</keyword>
<dbReference type="PATRIC" id="fig|1121477.3.peg.3024"/>
<gene>
    <name evidence="3" type="ORF">SAMN02745223_02979</name>
    <name evidence="2" type="ORF">VW29_09595</name>
</gene>
<dbReference type="RefSeq" id="WP_046135108.1">
    <property type="nucleotide sequence ID" value="NZ_FQVC01000009.1"/>
</dbReference>
<accession>A0A0F5LQS2</accession>
<dbReference type="AlphaFoldDB" id="A0A0F5LQS2"/>
<sequence>MDDWTRAAFERLLSLAQSDTGQSRRAANFLLAWWNADSLGGFDMADLFGVDSAIAADMGMVFTWLAGQDVASYPTEYRAAIEALIEQWRPDVWARIKASG</sequence>
<evidence type="ECO:0000259" key="1">
    <source>
        <dbReference type="Pfam" id="PF24720"/>
    </source>
</evidence>
<protein>
    <recommendedName>
        <fullName evidence="1">DUF7673 domain-containing protein</fullName>
    </recommendedName>
</protein>
<proteinExistence type="predicted"/>
<dbReference type="Pfam" id="PF24720">
    <property type="entry name" value="DUF7673"/>
    <property type="match status" value="1"/>
</dbReference>
<dbReference type="STRING" id="1121477.SAMN02745223_02979"/>
<reference evidence="2 4" key="1">
    <citation type="submission" date="2015-03" db="EMBL/GenBank/DDBJ databases">
        <authorList>
            <person name="Hassan Y.I."/>
            <person name="Lepp D."/>
            <person name="Zhou T."/>
        </authorList>
    </citation>
    <scope>NUCLEOTIDE SEQUENCE [LARGE SCALE GENOMIC DNA]</scope>
    <source>
        <strain evidence="2 4">DSM 17137</strain>
    </source>
</reference>
<reference evidence="3 5" key="2">
    <citation type="submission" date="2016-11" db="EMBL/GenBank/DDBJ databases">
        <authorList>
            <person name="Jaros S."/>
            <person name="Januszkiewicz K."/>
            <person name="Wedrychowicz H."/>
        </authorList>
    </citation>
    <scope>NUCLEOTIDE SEQUENCE [LARGE SCALE GENOMIC DNA]</scope>
    <source>
        <strain evidence="3 5">DSM 17137</strain>
    </source>
</reference>
<name>A0A0F5LQS2_9HYPH</name>
<dbReference type="OrthoDB" id="7276762at2"/>
<evidence type="ECO:0000313" key="3">
    <source>
        <dbReference type="EMBL" id="SHF55862.1"/>
    </source>
</evidence>
<dbReference type="EMBL" id="FQVC01000009">
    <property type="protein sequence ID" value="SHF55862.1"/>
    <property type="molecule type" value="Genomic_DNA"/>
</dbReference>
<evidence type="ECO:0000313" key="4">
    <source>
        <dbReference type="Proteomes" id="UP000033608"/>
    </source>
</evidence>
<evidence type="ECO:0000313" key="2">
    <source>
        <dbReference type="EMBL" id="KKB84646.1"/>
    </source>
</evidence>
<evidence type="ECO:0000313" key="5">
    <source>
        <dbReference type="Proteomes" id="UP000184533"/>
    </source>
</evidence>